<dbReference type="EMBL" id="JAKZJU020000001">
    <property type="protein sequence ID" value="MDL2060254.1"/>
    <property type="molecule type" value="Genomic_DNA"/>
</dbReference>
<dbReference type="Proteomes" id="UP001165481">
    <property type="component" value="Unassembled WGS sequence"/>
</dbReference>
<sequence>MSMALTPDMMVWYKWLDDDPKELRLRKDAPEEAKKAFEEFQKEMKEAEEQGICL</sequence>
<accession>A0ABT7IPF9</accession>
<evidence type="ECO:0000313" key="1">
    <source>
        <dbReference type="EMBL" id="MDL2060254.1"/>
    </source>
</evidence>
<dbReference type="RefSeq" id="WP_243376738.1">
    <property type="nucleotide sequence ID" value="NZ_JAKZJU020000001.1"/>
</dbReference>
<protein>
    <submittedName>
        <fullName evidence="1">Uncharacterized protein</fullName>
    </submittedName>
</protein>
<proteinExistence type="predicted"/>
<organism evidence="1 2">
    <name type="scientific">Mesosutterella faecium</name>
    <dbReference type="NCBI Taxonomy" id="2925194"/>
    <lineage>
        <taxon>Bacteria</taxon>
        <taxon>Pseudomonadati</taxon>
        <taxon>Pseudomonadota</taxon>
        <taxon>Betaproteobacteria</taxon>
        <taxon>Burkholderiales</taxon>
        <taxon>Sutterellaceae</taxon>
        <taxon>Mesosutterella</taxon>
    </lineage>
</organism>
<name>A0ABT7IPF9_9BURK</name>
<gene>
    <name evidence="1" type="ORF">MUN46_009935</name>
</gene>
<reference evidence="1" key="1">
    <citation type="submission" date="2023-03" db="EMBL/GenBank/DDBJ databases">
        <title>Mesosutterella sp. nov. isolated from porcine feces.</title>
        <authorList>
            <person name="Yu S."/>
        </authorList>
    </citation>
    <scope>NUCLEOTIDE SEQUENCE</scope>
    <source>
        <strain evidence="1">AGMB02718</strain>
    </source>
</reference>
<evidence type="ECO:0000313" key="2">
    <source>
        <dbReference type="Proteomes" id="UP001165481"/>
    </source>
</evidence>
<keyword evidence="2" id="KW-1185">Reference proteome</keyword>
<comment type="caution">
    <text evidence="1">The sequence shown here is derived from an EMBL/GenBank/DDBJ whole genome shotgun (WGS) entry which is preliminary data.</text>
</comment>